<dbReference type="InterPro" id="IPR021858">
    <property type="entry name" value="Fun_TF"/>
</dbReference>
<sequence length="521" mass="58030">MPSKEDQGSYLMSPTAVISSRGQLCAKAGRTCEGYEHYPIFLIRTPEGPARRSHLSEAKAIPRPSSLGRDGSLPNRNDDVSRGGAENFGLPADITNHGAWEAGVVAWFWNSYTPAAAASDTSKGTSIWLYHTVEVSNPTPVLHQALLALSITRYGSVNGNIAMKKRGQAIYGNALRLLQQALYDEVLMLHDETLASVRALVLYELFESTSNDPTAWYRHLAGMTLLMQSRGPRRHCSPIARTVLEDIRYALMLKALMLRKASLFGQDDWLEVPWQDRTKSSEQQVYDLGFHLAVILDRADQLGEAEAYAKPLEETIDLLEACNILQSRLEDLYTNSFKPVLQERRHDWIQSHFNDKPDANALSTADISHIIIVINLWSCQLLLGFVAHILRRRLIEVLEGHLMPADHTEEIESLCNISAEYTSQHALSDLAHAILRYLPSCVGSRASEFAASRTLYPLTCILWQLRHSEAHFLQAIALMRQVSEARNVRFAGAGYSVTAFIPYIVRGDEGLLAAQGPQSAP</sequence>
<proteinExistence type="predicted"/>
<dbReference type="Proteomes" id="UP001172673">
    <property type="component" value="Unassembled WGS sequence"/>
</dbReference>
<evidence type="ECO:0000313" key="2">
    <source>
        <dbReference type="EMBL" id="KAJ9603256.1"/>
    </source>
</evidence>
<dbReference type="PANTHER" id="PTHR38111:SF11">
    <property type="entry name" value="TRANSCRIPTION FACTOR DOMAIN-CONTAINING PROTEIN-RELATED"/>
    <property type="match status" value="1"/>
</dbReference>
<dbReference type="Pfam" id="PF11951">
    <property type="entry name" value="Fungal_trans_2"/>
    <property type="match status" value="1"/>
</dbReference>
<keyword evidence="3" id="KW-1185">Reference proteome</keyword>
<dbReference type="InterPro" id="IPR053178">
    <property type="entry name" value="Osmoadaptation_assoc"/>
</dbReference>
<comment type="caution">
    <text evidence="2">The sequence shown here is derived from an EMBL/GenBank/DDBJ whole genome shotgun (WGS) entry which is preliminary data.</text>
</comment>
<reference evidence="2" key="1">
    <citation type="submission" date="2022-10" db="EMBL/GenBank/DDBJ databases">
        <title>Culturing micro-colonial fungi from biological soil crusts in the Mojave desert and describing Neophaeococcomyces mojavensis, and introducing the new genera and species Taxawa tesnikishii.</title>
        <authorList>
            <person name="Kurbessoian T."/>
            <person name="Stajich J.E."/>
        </authorList>
    </citation>
    <scope>NUCLEOTIDE SEQUENCE</scope>
    <source>
        <strain evidence="2">TK_41</strain>
    </source>
</reference>
<evidence type="ECO:0000256" key="1">
    <source>
        <dbReference type="SAM" id="MobiDB-lite"/>
    </source>
</evidence>
<dbReference type="AlphaFoldDB" id="A0AA38WY50"/>
<accession>A0AA38WY50</accession>
<gene>
    <name evidence="2" type="ORF">H2200_012034</name>
</gene>
<dbReference type="PANTHER" id="PTHR38111">
    <property type="entry name" value="ZN(2)-C6 FUNGAL-TYPE DOMAIN-CONTAINING PROTEIN-RELATED"/>
    <property type="match status" value="1"/>
</dbReference>
<protein>
    <submittedName>
        <fullName evidence="2">Uncharacterized protein</fullName>
    </submittedName>
</protein>
<name>A0AA38WY50_9EURO</name>
<feature type="region of interest" description="Disordered" evidence="1">
    <location>
        <begin position="52"/>
        <end position="84"/>
    </location>
</feature>
<evidence type="ECO:0000313" key="3">
    <source>
        <dbReference type="Proteomes" id="UP001172673"/>
    </source>
</evidence>
<dbReference type="EMBL" id="JAPDRK010000022">
    <property type="protein sequence ID" value="KAJ9603256.1"/>
    <property type="molecule type" value="Genomic_DNA"/>
</dbReference>
<organism evidence="2 3">
    <name type="scientific">Cladophialophora chaetospira</name>
    <dbReference type="NCBI Taxonomy" id="386627"/>
    <lineage>
        <taxon>Eukaryota</taxon>
        <taxon>Fungi</taxon>
        <taxon>Dikarya</taxon>
        <taxon>Ascomycota</taxon>
        <taxon>Pezizomycotina</taxon>
        <taxon>Eurotiomycetes</taxon>
        <taxon>Chaetothyriomycetidae</taxon>
        <taxon>Chaetothyriales</taxon>
        <taxon>Herpotrichiellaceae</taxon>
        <taxon>Cladophialophora</taxon>
    </lineage>
</organism>